<proteinExistence type="predicted"/>
<sequence length="315" mass="36277">MGQTHHPNQNMELKSIPLPLELVLHVITCLLPKTGYFLPRSHPVTKTLLSFTMVCFETYLLARRYLREYCAYICSPFHLGSILLSIPCSPGNQLRNIRSLYLAPFKTTIDDLPVALWMRELLFYTSSTLKRLVIDIPLGSVRAEEDRLDVRRVLRDGFARLNQLEEFVSVQDDLSLDLVWTSEKNFVWRQWPKLKRLALHDANLSRQFWNNIGESASLEMLVLVRPNSLRDTLGMVENSGLFSEGRSLRLLLVDAGNNAFPDIATSRRNEARCKKESQIVRHDLGFSFNDINAGKMCQEWVKARCVDNTLWSFNC</sequence>
<protein>
    <recommendedName>
        <fullName evidence="3">F-box domain-containing protein</fullName>
    </recommendedName>
</protein>
<dbReference type="Proteomes" id="UP000799753">
    <property type="component" value="Unassembled WGS sequence"/>
</dbReference>
<evidence type="ECO:0000313" key="1">
    <source>
        <dbReference type="EMBL" id="KAF2638396.1"/>
    </source>
</evidence>
<dbReference type="AlphaFoldDB" id="A0A6A6RSC9"/>
<organism evidence="1 2">
    <name type="scientific">Massarina eburnea CBS 473.64</name>
    <dbReference type="NCBI Taxonomy" id="1395130"/>
    <lineage>
        <taxon>Eukaryota</taxon>
        <taxon>Fungi</taxon>
        <taxon>Dikarya</taxon>
        <taxon>Ascomycota</taxon>
        <taxon>Pezizomycotina</taxon>
        <taxon>Dothideomycetes</taxon>
        <taxon>Pleosporomycetidae</taxon>
        <taxon>Pleosporales</taxon>
        <taxon>Massarineae</taxon>
        <taxon>Massarinaceae</taxon>
        <taxon>Massarina</taxon>
    </lineage>
</organism>
<keyword evidence="2" id="KW-1185">Reference proteome</keyword>
<name>A0A6A6RSC9_9PLEO</name>
<evidence type="ECO:0000313" key="2">
    <source>
        <dbReference type="Proteomes" id="UP000799753"/>
    </source>
</evidence>
<accession>A0A6A6RSC9</accession>
<dbReference type="OrthoDB" id="6365676at2759"/>
<gene>
    <name evidence="1" type="ORF">P280DRAFT_405147</name>
</gene>
<reference evidence="1" key="1">
    <citation type="journal article" date="2020" name="Stud. Mycol.">
        <title>101 Dothideomycetes genomes: a test case for predicting lifestyles and emergence of pathogens.</title>
        <authorList>
            <person name="Haridas S."/>
            <person name="Albert R."/>
            <person name="Binder M."/>
            <person name="Bloem J."/>
            <person name="Labutti K."/>
            <person name="Salamov A."/>
            <person name="Andreopoulos B."/>
            <person name="Baker S."/>
            <person name="Barry K."/>
            <person name="Bills G."/>
            <person name="Bluhm B."/>
            <person name="Cannon C."/>
            <person name="Castanera R."/>
            <person name="Culley D."/>
            <person name="Daum C."/>
            <person name="Ezra D."/>
            <person name="Gonzalez J."/>
            <person name="Henrissat B."/>
            <person name="Kuo A."/>
            <person name="Liang C."/>
            <person name="Lipzen A."/>
            <person name="Lutzoni F."/>
            <person name="Magnuson J."/>
            <person name="Mondo S."/>
            <person name="Nolan M."/>
            <person name="Ohm R."/>
            <person name="Pangilinan J."/>
            <person name="Park H.-J."/>
            <person name="Ramirez L."/>
            <person name="Alfaro M."/>
            <person name="Sun H."/>
            <person name="Tritt A."/>
            <person name="Yoshinaga Y."/>
            <person name="Zwiers L.-H."/>
            <person name="Turgeon B."/>
            <person name="Goodwin S."/>
            <person name="Spatafora J."/>
            <person name="Crous P."/>
            <person name="Grigoriev I."/>
        </authorList>
    </citation>
    <scope>NUCLEOTIDE SEQUENCE</scope>
    <source>
        <strain evidence="1">CBS 473.64</strain>
    </source>
</reference>
<evidence type="ECO:0008006" key="3">
    <source>
        <dbReference type="Google" id="ProtNLM"/>
    </source>
</evidence>
<dbReference type="EMBL" id="MU006790">
    <property type="protein sequence ID" value="KAF2638396.1"/>
    <property type="molecule type" value="Genomic_DNA"/>
</dbReference>